<accession>A0A1F4XLY4</accession>
<protein>
    <submittedName>
        <fullName evidence="1">Uncharacterized protein</fullName>
    </submittedName>
</protein>
<dbReference type="EMBL" id="MEWS01000008">
    <property type="protein sequence ID" value="OGC82762.1"/>
    <property type="molecule type" value="Genomic_DNA"/>
</dbReference>
<dbReference type="AlphaFoldDB" id="A0A1F4XLY4"/>
<proteinExistence type="predicted"/>
<evidence type="ECO:0000313" key="2">
    <source>
        <dbReference type="Proteomes" id="UP000177521"/>
    </source>
</evidence>
<sequence>MEGIGTPSGAPQVPETQEEKIAKITTQLKTYAEQHKLRGLEGRIQRGLDPAAMLAVKETRDKLDKVAAILGADMKDVESVTDQLHVGAIWALADKLAAGTDPNIQTWIVAAEVTTFGKEKETDLSDQEFLKDLKRIDSLLTDAVQDPNGFATRARENLITSSKEQFELDDDVPVSGLDSGFLAMAVNGHKAGIVKDKAGLLFVGANELNYESLGLRAEVKEDRGRQVTFYVDEEGNDVVKKLYPGFAIVLNGDLEVAKKLARSGMRKAESDRLFRGVSGASQIKEE</sequence>
<evidence type="ECO:0000313" key="1">
    <source>
        <dbReference type="EMBL" id="OGC82762.1"/>
    </source>
</evidence>
<gene>
    <name evidence="1" type="ORF">A2788_02585</name>
</gene>
<reference evidence="1 2" key="1">
    <citation type="journal article" date="2016" name="Nat. Commun.">
        <title>Thousands of microbial genomes shed light on interconnected biogeochemical processes in an aquifer system.</title>
        <authorList>
            <person name="Anantharaman K."/>
            <person name="Brown C.T."/>
            <person name="Hug L.A."/>
            <person name="Sharon I."/>
            <person name="Castelle C.J."/>
            <person name="Probst A.J."/>
            <person name="Thomas B.C."/>
            <person name="Singh A."/>
            <person name="Wilkins M.J."/>
            <person name="Karaoz U."/>
            <person name="Brodie E.L."/>
            <person name="Williams K.H."/>
            <person name="Hubbard S.S."/>
            <person name="Banfield J.F."/>
        </authorList>
    </citation>
    <scope>NUCLEOTIDE SEQUENCE [LARGE SCALE GENOMIC DNA]</scope>
</reference>
<dbReference type="Proteomes" id="UP000177521">
    <property type="component" value="Unassembled WGS sequence"/>
</dbReference>
<organism evidence="1 2">
    <name type="scientific">Candidatus Abawacabacteria bacterium RIFCSPHIGHO2_01_FULL_46_8</name>
    <dbReference type="NCBI Taxonomy" id="1817815"/>
    <lineage>
        <taxon>Bacteria</taxon>
        <taxon>Candidatus Abawacaibacteriota</taxon>
    </lineage>
</organism>
<name>A0A1F4XLY4_9BACT</name>
<comment type="caution">
    <text evidence="1">The sequence shown here is derived from an EMBL/GenBank/DDBJ whole genome shotgun (WGS) entry which is preliminary data.</text>
</comment>